<dbReference type="EMBL" id="JBEPBX010000039">
    <property type="protein sequence ID" value="MER6617532.1"/>
    <property type="molecule type" value="Genomic_DNA"/>
</dbReference>
<dbReference type="RefSeq" id="WP_351978597.1">
    <property type="nucleotide sequence ID" value="NZ_JBEPBX010000039.1"/>
</dbReference>
<feature type="compositionally biased region" description="Low complexity" evidence="1">
    <location>
        <begin position="223"/>
        <end position="246"/>
    </location>
</feature>
<protein>
    <submittedName>
        <fullName evidence="2">Uncharacterized protein</fullName>
    </submittedName>
</protein>
<reference evidence="2 3" key="1">
    <citation type="submission" date="2024-06" db="EMBL/GenBank/DDBJ databases">
        <title>The Natural Products Discovery Center: Release of the First 8490 Sequenced Strains for Exploring Actinobacteria Biosynthetic Diversity.</title>
        <authorList>
            <person name="Kalkreuter E."/>
            <person name="Kautsar S.A."/>
            <person name="Yang D."/>
            <person name="Bader C.D."/>
            <person name="Teijaro C.N."/>
            <person name="Fluegel L."/>
            <person name="Davis C.M."/>
            <person name="Simpson J.R."/>
            <person name="Lauterbach L."/>
            <person name="Steele A.D."/>
            <person name="Gui C."/>
            <person name="Meng S."/>
            <person name="Li G."/>
            <person name="Viehrig K."/>
            <person name="Ye F."/>
            <person name="Su P."/>
            <person name="Kiefer A.F."/>
            <person name="Nichols A."/>
            <person name="Cepeda A.J."/>
            <person name="Yan W."/>
            <person name="Fan B."/>
            <person name="Jiang Y."/>
            <person name="Adhikari A."/>
            <person name="Zheng C.-J."/>
            <person name="Schuster L."/>
            <person name="Cowan T.M."/>
            <person name="Smanski M.J."/>
            <person name="Chevrette M.G."/>
            <person name="De Carvalho L.P.S."/>
            <person name="Shen B."/>
        </authorList>
    </citation>
    <scope>NUCLEOTIDE SEQUENCE [LARGE SCALE GENOMIC DNA]</scope>
    <source>
        <strain evidence="2 3">NPDC000837</strain>
    </source>
</reference>
<keyword evidence="3" id="KW-1185">Reference proteome</keyword>
<evidence type="ECO:0000313" key="2">
    <source>
        <dbReference type="EMBL" id="MER6617532.1"/>
    </source>
</evidence>
<evidence type="ECO:0000256" key="1">
    <source>
        <dbReference type="SAM" id="MobiDB-lite"/>
    </source>
</evidence>
<sequence length="246" mass="26018">MLPEASPTVVWDPARQPRTAGQAQKLIRKVIAGPELIGPGVVRATPYESDPSRWAVLGVDCVWRQESLPKDVLATLTRYFQVPAEGGKGAVRLSATVSVHRTALGADWAQAGTLEEVMGCPEQTLRPGDRLTGLMSASHVWGDAANRSSEDRLNERGQCHSYTHGGPYPYIWMQSTLGPVTVGASACGGRGHGEDEVHRLVAQSSGWMRSALEHELGRPTEVASGSSEPGASPSGSSFAPGRNGGA</sequence>
<organism evidence="2 3">
    <name type="scientific">Streptomyces xantholiticus</name>
    <dbReference type="NCBI Taxonomy" id="68285"/>
    <lineage>
        <taxon>Bacteria</taxon>
        <taxon>Bacillati</taxon>
        <taxon>Actinomycetota</taxon>
        <taxon>Actinomycetes</taxon>
        <taxon>Kitasatosporales</taxon>
        <taxon>Streptomycetaceae</taxon>
        <taxon>Streptomyces</taxon>
    </lineage>
</organism>
<dbReference type="Proteomes" id="UP001445472">
    <property type="component" value="Unassembled WGS sequence"/>
</dbReference>
<proteinExistence type="predicted"/>
<feature type="region of interest" description="Disordered" evidence="1">
    <location>
        <begin position="216"/>
        <end position="246"/>
    </location>
</feature>
<evidence type="ECO:0000313" key="3">
    <source>
        <dbReference type="Proteomes" id="UP001445472"/>
    </source>
</evidence>
<gene>
    <name evidence="2" type="ORF">ABT276_30220</name>
</gene>
<name>A0ABV1V3I6_9ACTN</name>
<accession>A0ABV1V3I6</accession>
<comment type="caution">
    <text evidence="2">The sequence shown here is derived from an EMBL/GenBank/DDBJ whole genome shotgun (WGS) entry which is preliminary data.</text>
</comment>